<evidence type="ECO:0000256" key="2">
    <source>
        <dbReference type="SAM" id="MobiDB-lite"/>
    </source>
</evidence>
<organism evidence="3 4">
    <name type="scientific">Caenorhabditis japonica</name>
    <dbReference type="NCBI Taxonomy" id="281687"/>
    <lineage>
        <taxon>Eukaryota</taxon>
        <taxon>Metazoa</taxon>
        <taxon>Ecdysozoa</taxon>
        <taxon>Nematoda</taxon>
        <taxon>Chromadorea</taxon>
        <taxon>Rhabditida</taxon>
        <taxon>Rhabditina</taxon>
        <taxon>Rhabditomorpha</taxon>
        <taxon>Rhabditoidea</taxon>
        <taxon>Rhabditidae</taxon>
        <taxon>Peloderinae</taxon>
        <taxon>Caenorhabditis</taxon>
    </lineage>
</organism>
<dbReference type="InterPro" id="IPR051550">
    <property type="entry name" value="SCF-Subunits/Alg-Epimerases"/>
</dbReference>
<keyword evidence="4" id="KW-1185">Reference proteome</keyword>
<proteinExistence type="predicted"/>
<feature type="region of interest" description="Disordered" evidence="2">
    <location>
        <begin position="1"/>
        <end position="24"/>
    </location>
</feature>
<feature type="compositionally biased region" description="Polar residues" evidence="2">
    <location>
        <begin position="12"/>
        <end position="22"/>
    </location>
</feature>
<dbReference type="GO" id="GO:0006511">
    <property type="term" value="P:ubiquitin-dependent protein catabolic process"/>
    <property type="evidence" value="ECO:0007669"/>
    <property type="project" value="TreeGrafter"/>
</dbReference>
<reference evidence="3" key="2">
    <citation type="submission" date="2022-06" db="UniProtKB">
        <authorList>
            <consortium name="EnsemblMetazoa"/>
        </authorList>
    </citation>
    <scope>IDENTIFICATION</scope>
    <source>
        <strain evidence="3">DF5081</strain>
    </source>
</reference>
<feature type="compositionally biased region" description="Acidic residues" evidence="2">
    <location>
        <begin position="204"/>
        <end position="215"/>
    </location>
</feature>
<dbReference type="EnsemblMetazoa" id="CJA10550.1">
    <property type="protein sequence ID" value="CJA10550.1"/>
    <property type="gene ID" value="WBGene00129754"/>
</dbReference>
<evidence type="ECO:0000256" key="1">
    <source>
        <dbReference type="ARBA" id="ARBA00022737"/>
    </source>
</evidence>
<accession>A0A8R1HV37</accession>
<dbReference type="Proteomes" id="UP000005237">
    <property type="component" value="Unassembled WGS sequence"/>
</dbReference>
<evidence type="ECO:0000313" key="4">
    <source>
        <dbReference type="Proteomes" id="UP000005237"/>
    </source>
</evidence>
<keyword evidence="1" id="KW-0677">Repeat</keyword>
<sequence>ENDSPGVKETIRFSSPPDNRMTSAEEEVEEWKSLYTDTFGFRHPLHHPAHGVFRFQPVAKKGPQKYSNPWKESYEQLSRGVHVLNSLEQFIGAAEFQCFDHIEEALRFLEESPEGHEKLIFLHEGTHEVTHTIRIASDVQILGASGSEDVASTVIITGKHATVLEFSEGASQAYLGHVTVKYEVDREEEVMDVEEDAQNVRGGEEEEEDGVEENEGLNAIGDPPRSGNHSCAMIITGRGVEPSVEHCHFLSDNVDSHTVVVKDWAAPKVVVAATLPGGPTQMNIRNILVDLFRNNISDRLTRSPGNAQQTSQQQAQSNQSAPSDGHQSQPAAEEEPRVAAGGDPGATRADGDQPAPTLEDFIGNMFRVSFGKL</sequence>
<dbReference type="GO" id="GO:0042981">
    <property type="term" value="P:regulation of apoptotic process"/>
    <property type="evidence" value="ECO:0007669"/>
    <property type="project" value="TreeGrafter"/>
</dbReference>
<reference evidence="4" key="1">
    <citation type="submission" date="2010-08" db="EMBL/GenBank/DDBJ databases">
        <authorList>
            <consortium name="Caenorhabditis japonica Sequencing Consortium"/>
            <person name="Wilson R.K."/>
        </authorList>
    </citation>
    <scope>NUCLEOTIDE SEQUENCE [LARGE SCALE GENOMIC DNA]</scope>
    <source>
        <strain evidence="4">DF5081</strain>
    </source>
</reference>
<dbReference type="PANTHER" id="PTHR22990">
    <property type="entry name" value="F-BOX ONLY PROTEIN"/>
    <property type="match status" value="1"/>
</dbReference>
<feature type="region of interest" description="Disordered" evidence="2">
    <location>
        <begin position="299"/>
        <end position="358"/>
    </location>
</feature>
<name>A0A8R1HV37_CAEJA</name>
<dbReference type="PANTHER" id="PTHR22990:SF22">
    <property type="entry name" value="UBR-TYPE DOMAIN-CONTAINING PROTEIN"/>
    <property type="match status" value="1"/>
</dbReference>
<feature type="compositionally biased region" description="Low complexity" evidence="2">
    <location>
        <begin position="306"/>
        <end position="321"/>
    </location>
</feature>
<dbReference type="AlphaFoldDB" id="A0A8R1HV37"/>
<protein>
    <submittedName>
        <fullName evidence="3">Uncharacterized protein</fullName>
    </submittedName>
</protein>
<evidence type="ECO:0000313" key="3">
    <source>
        <dbReference type="EnsemblMetazoa" id="CJA10550.1"/>
    </source>
</evidence>
<feature type="region of interest" description="Disordered" evidence="2">
    <location>
        <begin position="191"/>
        <end position="225"/>
    </location>
</feature>